<gene>
    <name evidence="3" type="ORF">GRI39_10715</name>
</gene>
<dbReference type="AlphaFoldDB" id="A0A845ABY9"/>
<evidence type="ECO:0000313" key="4">
    <source>
        <dbReference type="Proteomes" id="UP000460561"/>
    </source>
</evidence>
<reference evidence="3 4" key="1">
    <citation type="submission" date="2019-12" db="EMBL/GenBank/DDBJ databases">
        <title>Genomic-based taxomic classification of the family Erythrobacteraceae.</title>
        <authorList>
            <person name="Xu L."/>
        </authorList>
    </citation>
    <scope>NUCLEOTIDE SEQUENCE [LARGE SCALE GENOMIC DNA]</scope>
    <source>
        <strain evidence="3 4">DSM 18604</strain>
    </source>
</reference>
<dbReference type="RefSeq" id="WP_160739677.1">
    <property type="nucleotide sequence ID" value="NZ_WTYQ01000003.1"/>
</dbReference>
<feature type="compositionally biased region" description="Basic and acidic residues" evidence="2">
    <location>
        <begin position="105"/>
        <end position="117"/>
    </location>
</feature>
<keyword evidence="4" id="KW-1185">Reference proteome</keyword>
<dbReference type="InterPro" id="IPR007607">
    <property type="entry name" value="BacA/B"/>
</dbReference>
<dbReference type="Proteomes" id="UP000460561">
    <property type="component" value="Unassembled WGS sequence"/>
</dbReference>
<dbReference type="Pfam" id="PF04519">
    <property type="entry name" value="Bactofilin"/>
    <property type="match status" value="1"/>
</dbReference>
<comment type="caution">
    <text evidence="3">The sequence shown here is derived from an EMBL/GenBank/DDBJ whole genome shotgun (WGS) entry which is preliminary data.</text>
</comment>
<organism evidence="3 4">
    <name type="scientific">Altericroceibacterium indicum</name>
    <dbReference type="NCBI Taxonomy" id="374177"/>
    <lineage>
        <taxon>Bacteria</taxon>
        <taxon>Pseudomonadati</taxon>
        <taxon>Pseudomonadota</taxon>
        <taxon>Alphaproteobacteria</taxon>
        <taxon>Sphingomonadales</taxon>
        <taxon>Erythrobacteraceae</taxon>
        <taxon>Altericroceibacterium</taxon>
    </lineage>
</organism>
<evidence type="ECO:0000256" key="1">
    <source>
        <dbReference type="ARBA" id="ARBA00044755"/>
    </source>
</evidence>
<evidence type="ECO:0000256" key="2">
    <source>
        <dbReference type="SAM" id="MobiDB-lite"/>
    </source>
</evidence>
<feature type="region of interest" description="Disordered" evidence="2">
    <location>
        <begin position="105"/>
        <end position="129"/>
    </location>
</feature>
<dbReference type="EMBL" id="WTYQ01000003">
    <property type="protein sequence ID" value="MXP26511.1"/>
    <property type="molecule type" value="Genomic_DNA"/>
</dbReference>
<proteinExistence type="inferred from homology"/>
<name>A0A845ABY9_9SPHN</name>
<dbReference type="OrthoDB" id="5738271at2"/>
<dbReference type="PANTHER" id="PTHR35024:SF4">
    <property type="entry name" value="POLYMER-FORMING CYTOSKELETAL PROTEIN"/>
    <property type="match status" value="1"/>
</dbReference>
<accession>A0A845ABY9</accession>
<evidence type="ECO:0000313" key="3">
    <source>
        <dbReference type="EMBL" id="MXP26511.1"/>
    </source>
</evidence>
<dbReference type="PANTHER" id="PTHR35024">
    <property type="entry name" value="HYPOTHETICAL CYTOSOLIC PROTEIN"/>
    <property type="match status" value="1"/>
</dbReference>
<sequence length="129" mass="13221">MPRSGSTFSVIGADVVITGDLNASAEIHLDGQIKGDLACAALVQGESGVIEGSVTAESARLSGRITGSITASQVVILQSAVVEGDVFYDALTIEEGAKVDGRFAQKGAQKNESEQKSAELPNLTLANSN</sequence>
<protein>
    <submittedName>
        <fullName evidence="3">Polymer-forming cytoskeletal protein</fullName>
    </submittedName>
</protein>
<comment type="similarity">
    <text evidence="1">Belongs to the bactofilin family.</text>
</comment>